<dbReference type="Proteomes" id="UP000007842">
    <property type="component" value="Chromosome"/>
</dbReference>
<dbReference type="eggNOG" id="COG4188">
    <property type="taxonomic scope" value="Bacteria"/>
</dbReference>
<evidence type="ECO:0000256" key="5">
    <source>
        <dbReference type="SAM" id="Phobius"/>
    </source>
</evidence>
<dbReference type="Gene3D" id="3.40.50.1820">
    <property type="entry name" value="alpha/beta hydrolase"/>
    <property type="match status" value="1"/>
</dbReference>
<keyword evidence="5" id="KW-0812">Transmembrane</keyword>
<evidence type="ECO:0000313" key="6">
    <source>
        <dbReference type="EMBL" id="AEW94791.1"/>
    </source>
</evidence>
<keyword evidence="2" id="KW-0442">Lipid degradation</keyword>
<evidence type="ECO:0000256" key="4">
    <source>
        <dbReference type="SAM" id="MobiDB-lite"/>
    </source>
</evidence>
<evidence type="ECO:0000256" key="3">
    <source>
        <dbReference type="ARBA" id="ARBA00023098"/>
    </source>
</evidence>
<name>G8WS31_STREN</name>
<dbReference type="SUPFAM" id="SSF53474">
    <property type="entry name" value="alpha/beta-Hydrolases"/>
    <property type="match status" value="1"/>
</dbReference>
<keyword evidence="1" id="KW-0378">Hydrolase</keyword>
<evidence type="ECO:0000256" key="1">
    <source>
        <dbReference type="ARBA" id="ARBA00022801"/>
    </source>
</evidence>
<dbReference type="PANTHER" id="PTHR10272:SF0">
    <property type="entry name" value="PLATELET-ACTIVATING FACTOR ACETYLHYDROLASE"/>
    <property type="match status" value="1"/>
</dbReference>
<feature type="transmembrane region" description="Helical" evidence="5">
    <location>
        <begin position="69"/>
        <end position="92"/>
    </location>
</feature>
<dbReference type="HOGENOM" id="CLU_026278_1_0_11"/>
<evidence type="ECO:0000256" key="2">
    <source>
        <dbReference type="ARBA" id="ARBA00022963"/>
    </source>
</evidence>
<dbReference type="KEGG" id="scy:SCATT_24200"/>
<keyword evidence="3" id="KW-0443">Lipid metabolism</keyword>
<feature type="compositionally biased region" description="Basic residues" evidence="4">
    <location>
        <begin position="43"/>
        <end position="63"/>
    </location>
</feature>
<reference evidence="7" key="1">
    <citation type="submission" date="2011-12" db="EMBL/GenBank/DDBJ databases">
        <title>Complete genome sequence of Streptomyces cattleya strain DSM 46488.</title>
        <authorList>
            <person name="Ou H.-Y."/>
            <person name="Li P."/>
            <person name="Zhao C."/>
            <person name="O'Hagan D."/>
            <person name="Deng Z."/>
        </authorList>
    </citation>
    <scope>NUCLEOTIDE SEQUENCE [LARGE SCALE GENOMIC DNA]</scope>
    <source>
        <strain evidence="7">ATCC 35852 / DSM 46488 / JCM 4925 / NBRC 14057 / NRRL 8057</strain>
    </source>
</reference>
<evidence type="ECO:0000313" key="7">
    <source>
        <dbReference type="Proteomes" id="UP000007842"/>
    </source>
</evidence>
<dbReference type="Pfam" id="PF03403">
    <property type="entry name" value="PAF-AH_p_II"/>
    <property type="match status" value="2"/>
</dbReference>
<sequence length="450" mass="49215">MTAGRVVRAAEAGLRFLPMLDRLQRHRLRLPGHTGGDRELPRAHRAAHPHHHPARPARPMSRRRRARRILKSVALLAALAALAVATSIGLLYDEHRTALTLPAPTGPYPVGRTTYDWVDHSRTDPLAPDGRPRELPVWIWYPAAPAGASRPADYLPPPWRTALTRYQGPVMRTLFTRDLSLVHAHSTQNAPVAPGRSPYPVVLLRSGIGALATDYTTLAEDLASHGYVVVGMDAPYSTTVVVLPNGQVVTRTTVGNPKLIALWSADTSFVLDQLTRLDNADPPGPFTHRLDPNAVGILGRSFGGATAAQFCHDDTRCRAGIDLDGTLHGTVLHDGLRQPFLFLTAADHGDPTTPANRAALADIRSVYRTPANHRFRLTIQGTGHFNFSDQSLLKDPTLSRLAHLTGPLSPRHALTTALLLRFFDTYLRHHPAHFPGDLTALHPAIHPVHP</sequence>
<feature type="region of interest" description="Disordered" evidence="4">
    <location>
        <begin position="30"/>
        <end position="63"/>
    </location>
</feature>
<dbReference type="AlphaFoldDB" id="G8WS31"/>
<protein>
    <submittedName>
        <fullName evidence="6">Uncharacterized protein</fullName>
    </submittedName>
</protein>
<dbReference type="GO" id="GO:0003847">
    <property type="term" value="F:1-alkyl-2-acetylglycerophosphocholine esterase activity"/>
    <property type="evidence" value="ECO:0007669"/>
    <property type="project" value="TreeGrafter"/>
</dbReference>
<dbReference type="PANTHER" id="PTHR10272">
    <property type="entry name" value="PLATELET-ACTIVATING FACTOR ACETYLHYDROLASE"/>
    <property type="match status" value="1"/>
</dbReference>
<keyword evidence="5" id="KW-0472">Membrane</keyword>
<dbReference type="InterPro" id="IPR029058">
    <property type="entry name" value="AB_hydrolase_fold"/>
</dbReference>
<gene>
    <name evidence="6" type="ordered locus">SCATT_24200</name>
</gene>
<keyword evidence="5" id="KW-1133">Transmembrane helix</keyword>
<dbReference type="EMBL" id="CP003219">
    <property type="protein sequence ID" value="AEW94791.1"/>
    <property type="molecule type" value="Genomic_DNA"/>
</dbReference>
<dbReference type="PATRIC" id="fig|1003195.29.peg.2427"/>
<keyword evidence="7" id="KW-1185">Reference proteome</keyword>
<organism evidence="6 7">
    <name type="scientific">Streptantibioticus cattleyicolor (strain ATCC 35852 / DSM 46488 / JCM 4925 / NBRC 14057 / NRRL 8057)</name>
    <name type="common">Streptomyces cattleya</name>
    <dbReference type="NCBI Taxonomy" id="1003195"/>
    <lineage>
        <taxon>Bacteria</taxon>
        <taxon>Bacillati</taxon>
        <taxon>Actinomycetota</taxon>
        <taxon>Actinomycetes</taxon>
        <taxon>Kitasatosporales</taxon>
        <taxon>Streptomycetaceae</taxon>
        <taxon>Streptantibioticus</taxon>
    </lineage>
</organism>
<proteinExistence type="predicted"/>
<dbReference type="GO" id="GO:0016042">
    <property type="term" value="P:lipid catabolic process"/>
    <property type="evidence" value="ECO:0007669"/>
    <property type="project" value="UniProtKB-KW"/>
</dbReference>
<dbReference type="STRING" id="1003195.SCATT_24200"/>
<accession>G8WS31</accession>